<keyword evidence="4 6" id="KW-0134">Cell wall</keyword>
<organism evidence="7 8">
    <name type="scientific">Genlisea aurea</name>
    <dbReference type="NCBI Taxonomy" id="192259"/>
    <lineage>
        <taxon>Eukaryota</taxon>
        <taxon>Viridiplantae</taxon>
        <taxon>Streptophyta</taxon>
        <taxon>Embryophyta</taxon>
        <taxon>Tracheophyta</taxon>
        <taxon>Spermatophyta</taxon>
        <taxon>Magnoliopsida</taxon>
        <taxon>eudicotyledons</taxon>
        <taxon>Gunneridae</taxon>
        <taxon>Pentapetalae</taxon>
        <taxon>asterids</taxon>
        <taxon>lamiids</taxon>
        <taxon>Lamiales</taxon>
        <taxon>Lentibulariaceae</taxon>
        <taxon>Genlisea</taxon>
    </lineage>
</organism>
<dbReference type="AlphaFoldDB" id="S8D4W8"/>
<dbReference type="Pfam" id="PF03283">
    <property type="entry name" value="PAE"/>
    <property type="match status" value="1"/>
</dbReference>
<comment type="similarity">
    <text evidence="3 6">Belongs to the pectinacetylesterase family.</text>
</comment>
<keyword evidence="5 6" id="KW-0961">Cell wall biogenesis/degradation</keyword>
<evidence type="ECO:0000256" key="1">
    <source>
        <dbReference type="ARBA" id="ARBA00003534"/>
    </source>
</evidence>
<dbReference type="InterPro" id="IPR004963">
    <property type="entry name" value="PAE/NOTUM"/>
</dbReference>
<dbReference type="Proteomes" id="UP000015453">
    <property type="component" value="Unassembled WGS sequence"/>
</dbReference>
<keyword evidence="8" id="KW-1185">Reference proteome</keyword>
<evidence type="ECO:0000256" key="2">
    <source>
        <dbReference type="ARBA" id="ARBA00004191"/>
    </source>
</evidence>
<proteinExistence type="inferred from homology"/>
<gene>
    <name evidence="7" type="ORF">M569_02364</name>
</gene>
<comment type="function">
    <text evidence="1 6">Hydrolyzes acetyl esters in homogalacturonan regions of pectin. In type I primary cell wall, galacturonic acid residues of pectin can be acetylated at the O-2 and O-3 positions. Decreasing the degree of acetylation of pectin gels in vitro alters their physical properties.</text>
</comment>
<comment type="caution">
    <text evidence="7">The sequence shown here is derived from an EMBL/GenBank/DDBJ whole genome shotgun (WGS) entry which is preliminary data.</text>
</comment>
<accession>S8D4W8</accession>
<name>S8D4W8_9LAMI</name>
<dbReference type="EMBL" id="AUSU01000852">
    <property type="protein sequence ID" value="EPS72396.1"/>
    <property type="molecule type" value="Genomic_DNA"/>
</dbReference>
<evidence type="ECO:0000256" key="6">
    <source>
        <dbReference type="RuleBase" id="RU363114"/>
    </source>
</evidence>
<evidence type="ECO:0000256" key="5">
    <source>
        <dbReference type="ARBA" id="ARBA00023316"/>
    </source>
</evidence>
<dbReference type="OrthoDB" id="10611361at2759"/>
<comment type="subcellular location">
    <subcellularLocation>
        <location evidence="2 6">Secreted</location>
        <location evidence="2 6">Cell wall</location>
    </subcellularLocation>
</comment>
<dbReference type="EC" id="3.1.1.-" evidence="6"/>
<evidence type="ECO:0000313" key="7">
    <source>
        <dbReference type="EMBL" id="EPS72396.1"/>
    </source>
</evidence>
<keyword evidence="6" id="KW-0378">Hydrolase</keyword>
<sequence length="146" mass="16507">MNPSMCMNPQNFVEDIKTPLLVIESSYDNYQVSSGTGISCATTYHNCSATDLTNIKAFRQMVLKTLQQHIPKDSNSPYRRGLFVHSCDSHTHLDYDKWRSPSISLGGKTIQKAIRDWYFERSPVYEVDSSEVEPSACTCPSEDICV</sequence>
<protein>
    <recommendedName>
        <fullName evidence="6">Pectin acetylesterase</fullName>
        <ecNumber evidence="6">3.1.1.-</ecNumber>
    </recommendedName>
</protein>
<evidence type="ECO:0000256" key="3">
    <source>
        <dbReference type="ARBA" id="ARBA00005784"/>
    </source>
</evidence>
<dbReference type="GO" id="GO:0052793">
    <property type="term" value="F:pectin acetylesterase activity"/>
    <property type="evidence" value="ECO:0007669"/>
    <property type="project" value="TreeGrafter"/>
</dbReference>
<evidence type="ECO:0000256" key="4">
    <source>
        <dbReference type="ARBA" id="ARBA00022512"/>
    </source>
</evidence>
<dbReference type="GO" id="GO:0071555">
    <property type="term" value="P:cell wall organization"/>
    <property type="evidence" value="ECO:0007669"/>
    <property type="project" value="UniProtKB-KW"/>
</dbReference>
<keyword evidence="6" id="KW-0964">Secreted</keyword>
<reference evidence="7 8" key="1">
    <citation type="journal article" date="2013" name="BMC Genomics">
        <title>The miniature genome of a carnivorous plant Genlisea aurea contains a low number of genes and short non-coding sequences.</title>
        <authorList>
            <person name="Leushkin E.V."/>
            <person name="Sutormin R.A."/>
            <person name="Nabieva E.R."/>
            <person name="Penin A.A."/>
            <person name="Kondrashov A.S."/>
            <person name="Logacheva M.D."/>
        </authorList>
    </citation>
    <scope>NUCLEOTIDE SEQUENCE [LARGE SCALE GENOMIC DNA]</scope>
</reference>
<evidence type="ECO:0000313" key="8">
    <source>
        <dbReference type="Proteomes" id="UP000015453"/>
    </source>
</evidence>
<dbReference type="PANTHER" id="PTHR21562">
    <property type="entry name" value="NOTUM-RELATED"/>
    <property type="match status" value="1"/>
</dbReference>
<dbReference type="PANTHER" id="PTHR21562:SF65">
    <property type="entry name" value="PECTIN ACETYLESTERASE"/>
    <property type="match status" value="1"/>
</dbReference>
<dbReference type="GO" id="GO:0009505">
    <property type="term" value="C:plant-type cell wall"/>
    <property type="evidence" value="ECO:0007669"/>
    <property type="project" value="TreeGrafter"/>
</dbReference>